<accession>A0A3M4LSA9</accession>
<evidence type="ECO:0000256" key="12">
    <source>
        <dbReference type="ARBA" id="ARBA00023136"/>
    </source>
</evidence>
<dbReference type="GO" id="GO:0009002">
    <property type="term" value="F:serine-type D-Ala-D-Ala carboxypeptidase activity"/>
    <property type="evidence" value="ECO:0007669"/>
    <property type="project" value="UniProtKB-UniRule"/>
</dbReference>
<dbReference type="Pfam" id="PF03717">
    <property type="entry name" value="PBP_dimer"/>
    <property type="match status" value="1"/>
</dbReference>
<keyword evidence="8 14" id="KW-0378">Hydrolase</keyword>
<dbReference type="Pfam" id="PF00905">
    <property type="entry name" value="Transpeptidase"/>
    <property type="match status" value="1"/>
</dbReference>
<dbReference type="GO" id="GO:0071555">
    <property type="term" value="P:cell wall organization"/>
    <property type="evidence" value="ECO:0007669"/>
    <property type="project" value="UniProtKB-KW"/>
</dbReference>
<comment type="caution">
    <text evidence="14">Lacks conserved residue(s) required for the propagation of feature annotation.</text>
</comment>
<dbReference type="SUPFAM" id="SSF56519">
    <property type="entry name" value="Penicillin binding protein dimerisation domain"/>
    <property type="match status" value="1"/>
</dbReference>
<dbReference type="OrthoDB" id="9766847at2"/>
<keyword evidence="6 14" id="KW-0645">Protease</keyword>
<dbReference type="HAMAP" id="MF_02081">
    <property type="entry name" value="MrdA_transpept"/>
    <property type="match status" value="1"/>
</dbReference>
<dbReference type="GO" id="GO:0016740">
    <property type="term" value="F:transferase activity"/>
    <property type="evidence" value="ECO:0007669"/>
    <property type="project" value="UniProtKB-KW"/>
</dbReference>
<evidence type="ECO:0000256" key="1">
    <source>
        <dbReference type="ARBA" id="ARBA00004167"/>
    </source>
</evidence>
<protein>
    <recommendedName>
        <fullName evidence="14">Peptidoglycan D,D-transpeptidase MrdA</fullName>
        <ecNumber evidence="14">3.4.16.4</ecNumber>
    </recommendedName>
    <alternativeName>
        <fullName evidence="14">Penicillin-binding protein 2</fullName>
        <shortName evidence="14">PBP-2</shortName>
    </alternativeName>
</protein>
<dbReference type="Gene3D" id="3.90.1310.10">
    <property type="entry name" value="Penicillin-binding protein 2a (Domain 2)"/>
    <property type="match status" value="1"/>
</dbReference>
<dbReference type="Proteomes" id="UP000277236">
    <property type="component" value="Unassembled WGS sequence"/>
</dbReference>
<name>A0A3M4LSA9_PSECI</name>
<dbReference type="EC" id="3.4.16.4" evidence="14"/>
<keyword evidence="13 14" id="KW-0961">Cell wall biogenesis/degradation</keyword>
<keyword evidence="7 14" id="KW-0812">Transmembrane</keyword>
<feature type="domain" description="Penicillin-binding protein dimerisation" evidence="16">
    <location>
        <begin position="63"/>
        <end position="235"/>
    </location>
</feature>
<evidence type="ECO:0000259" key="15">
    <source>
        <dbReference type="Pfam" id="PF00905"/>
    </source>
</evidence>
<keyword evidence="9 14" id="KW-0133">Cell shape</keyword>
<keyword evidence="11 14" id="KW-1133">Transmembrane helix</keyword>
<dbReference type="EMBL" id="RBRE01000060">
    <property type="protein sequence ID" value="RMQ44363.1"/>
    <property type="molecule type" value="Genomic_DNA"/>
</dbReference>
<comment type="catalytic activity">
    <reaction evidence="14">
        <text>Preferential cleavage: (Ac)2-L-Lys-D-Ala-|-D-Ala. Also transpeptidation of peptidyl-alanyl moieties that are N-acyl substituents of D-alanine.</text>
        <dbReference type="EC" id="3.4.16.4"/>
    </reaction>
</comment>
<evidence type="ECO:0000256" key="5">
    <source>
        <dbReference type="ARBA" id="ARBA00022645"/>
    </source>
</evidence>
<comment type="caution">
    <text evidence="17">The sequence shown here is derived from an EMBL/GenBank/DDBJ whole genome shotgun (WGS) entry which is preliminary data.</text>
</comment>
<dbReference type="Gene3D" id="3.30.1390.30">
    <property type="entry name" value="Penicillin-binding protein 2a, domain 3"/>
    <property type="match status" value="1"/>
</dbReference>
<comment type="function">
    <text evidence="14">Catalyzes cross-linking of the peptidoglycan cell wall.</text>
</comment>
<keyword evidence="10 14" id="KW-0573">Peptidoglycan synthesis</keyword>
<evidence type="ECO:0000259" key="16">
    <source>
        <dbReference type="Pfam" id="PF03717"/>
    </source>
</evidence>
<feature type="active site" description="Acyl-ester intermediate" evidence="14">
    <location>
        <position position="326"/>
    </location>
</feature>
<dbReference type="NCBIfam" id="TIGR03423">
    <property type="entry name" value="pbp2_mrdA"/>
    <property type="match status" value="1"/>
</dbReference>
<keyword evidence="5 14" id="KW-0121">Carboxypeptidase</keyword>
<evidence type="ECO:0000313" key="17">
    <source>
        <dbReference type="EMBL" id="RMQ44363.1"/>
    </source>
</evidence>
<dbReference type="PANTHER" id="PTHR30627">
    <property type="entry name" value="PEPTIDOGLYCAN D,D-TRANSPEPTIDASE"/>
    <property type="match status" value="1"/>
</dbReference>
<dbReference type="GO" id="GO:0071972">
    <property type="term" value="F:peptidoglycan L,D-transpeptidase activity"/>
    <property type="evidence" value="ECO:0007669"/>
    <property type="project" value="TreeGrafter"/>
</dbReference>
<evidence type="ECO:0000256" key="3">
    <source>
        <dbReference type="ARBA" id="ARBA00022475"/>
    </source>
</evidence>
<dbReference type="UniPathway" id="UPA00219"/>
<dbReference type="GO" id="GO:0006508">
    <property type="term" value="P:proteolysis"/>
    <property type="evidence" value="ECO:0007669"/>
    <property type="project" value="UniProtKB-KW"/>
</dbReference>
<dbReference type="SUPFAM" id="SSF56601">
    <property type="entry name" value="beta-lactamase/transpeptidase-like"/>
    <property type="match status" value="1"/>
</dbReference>
<sequence length="629" mass="70400">MPNPIPLKDHEKESRLVNLRVLACALLVTLLSGCLIARMYFLQVIEFDYHSTISENNRVHVLPIPPERGLIYDRNGVVLADNRPSFNLTLTRERANDWHRVIDELMSILSLPDEDRILFEKELKQVRHPFEPATLLYELTEEQIALLAVNQYRLPGVDVAPQFIRHYPLGAHFAHSIGYVGRINEKESRQLDTDYRGTQSIGKTGIERFYESELHGHVGYEEVETNAQGRVLRVLKHTDPTPGKNITLSLDVHLQEAAENALGDRRGSVVALDPATGEVLAMVSKPSFDPNLFVTGISFKQYAALRDSIDRPLFNRVLRGLYAPGSTVKPEVAIAGLDSGVVNASTRVFDPGYFQLPDFDHKYRNWNHNGDGWVDMDTAIMRSNDTYFYTLAHKLGIDRLHDYMAMFGLGQKVSLDMFEESAGLMPSREWKRATRRQAWFPGETVILGIGQGYMQVTPLQLAQATSLIASKGVWHRPHLAVEVGNVAPVDEHPMPNIVLRDPNEWNQVNQGMQMVMHDPRGIARDSAKGVQYHIAGKSGTAQVVAIKQGERYDRLKTQERNRDNALFVGFAPAEHPKIVVSVMIENGEAGGRVAGPVVREVLDAWLLDSEGKLKPQYAAPAKADGAPHA</sequence>
<comment type="similarity">
    <text evidence="14">Belongs to the transpeptidase family. MrdA subfamily.</text>
</comment>
<dbReference type="Gene3D" id="3.40.710.10">
    <property type="entry name" value="DD-peptidase/beta-lactamase superfamily"/>
    <property type="match status" value="1"/>
</dbReference>
<dbReference type="GO" id="GO:0005886">
    <property type="term" value="C:plasma membrane"/>
    <property type="evidence" value="ECO:0007669"/>
    <property type="project" value="UniProtKB-SubCell"/>
</dbReference>
<dbReference type="InterPro" id="IPR012338">
    <property type="entry name" value="Beta-lactam/transpept-like"/>
</dbReference>
<dbReference type="GO" id="GO:0009252">
    <property type="term" value="P:peptidoglycan biosynthetic process"/>
    <property type="evidence" value="ECO:0007669"/>
    <property type="project" value="UniProtKB-UniRule"/>
</dbReference>
<dbReference type="InterPro" id="IPR001460">
    <property type="entry name" value="PCN-bd_Tpept"/>
</dbReference>
<dbReference type="GO" id="GO:0008658">
    <property type="term" value="F:penicillin binding"/>
    <property type="evidence" value="ECO:0007669"/>
    <property type="project" value="UniProtKB-UniRule"/>
</dbReference>
<gene>
    <name evidence="14" type="primary">mrdA</name>
    <name evidence="17" type="ORF">ALQ04_02180</name>
</gene>
<evidence type="ECO:0000256" key="13">
    <source>
        <dbReference type="ARBA" id="ARBA00023316"/>
    </source>
</evidence>
<dbReference type="PANTHER" id="PTHR30627:SF2">
    <property type="entry name" value="PEPTIDOGLYCAN D,D-TRANSPEPTIDASE MRDA"/>
    <property type="match status" value="1"/>
</dbReference>
<feature type="domain" description="Penicillin-binding protein transpeptidase" evidence="15">
    <location>
        <begin position="267"/>
        <end position="602"/>
    </location>
</feature>
<comment type="pathway">
    <text evidence="14">Cell wall biogenesis; peptidoglycan biosynthesis.</text>
</comment>
<evidence type="ECO:0000256" key="10">
    <source>
        <dbReference type="ARBA" id="ARBA00022984"/>
    </source>
</evidence>
<keyword evidence="17" id="KW-0808">Transferase</keyword>
<proteinExistence type="inferred from homology"/>
<reference evidence="17 18" key="1">
    <citation type="submission" date="2018-08" db="EMBL/GenBank/DDBJ databases">
        <title>Recombination of ecologically and evolutionarily significant loci maintains genetic cohesion in the Pseudomonas syringae species complex.</title>
        <authorList>
            <person name="Dillon M."/>
            <person name="Thakur S."/>
            <person name="Almeida R.N.D."/>
            <person name="Weir B.S."/>
            <person name="Guttman D.S."/>
        </authorList>
    </citation>
    <scope>NUCLEOTIDE SEQUENCE [LARGE SCALE GENOMIC DNA]</scope>
    <source>
        <strain evidence="17 18">ICMP 3353</strain>
    </source>
</reference>
<evidence type="ECO:0000256" key="8">
    <source>
        <dbReference type="ARBA" id="ARBA00022801"/>
    </source>
</evidence>
<dbReference type="InterPro" id="IPR050515">
    <property type="entry name" value="Beta-lactam/transpept"/>
</dbReference>
<evidence type="ECO:0000256" key="7">
    <source>
        <dbReference type="ARBA" id="ARBA00022692"/>
    </source>
</evidence>
<evidence type="ECO:0000256" key="2">
    <source>
        <dbReference type="ARBA" id="ARBA00004236"/>
    </source>
</evidence>
<dbReference type="InterPro" id="IPR036138">
    <property type="entry name" value="PBP_dimer_sf"/>
</dbReference>
<evidence type="ECO:0000256" key="4">
    <source>
        <dbReference type="ARBA" id="ARBA00022519"/>
    </source>
</evidence>
<keyword evidence="4 14" id="KW-0997">Cell inner membrane</keyword>
<keyword evidence="3 14" id="KW-1003">Cell membrane</keyword>
<dbReference type="InterPro" id="IPR017790">
    <property type="entry name" value="Penicillin-binding_protein_2"/>
</dbReference>
<evidence type="ECO:0000313" key="18">
    <source>
        <dbReference type="Proteomes" id="UP000277236"/>
    </source>
</evidence>
<comment type="subcellular location">
    <subcellularLocation>
        <location evidence="14">Cell inner membrane</location>
        <topology evidence="14">Single-pass membrane protein</topology>
    </subcellularLocation>
    <subcellularLocation>
        <location evidence="2">Cell membrane</location>
    </subcellularLocation>
    <subcellularLocation>
        <location evidence="1">Membrane</location>
        <topology evidence="1">Single-pass membrane protein</topology>
    </subcellularLocation>
</comment>
<dbReference type="RefSeq" id="WP_122316861.1">
    <property type="nucleotide sequence ID" value="NZ_RBRE01000060.1"/>
</dbReference>
<dbReference type="InterPro" id="IPR005311">
    <property type="entry name" value="PBP_dimer"/>
</dbReference>
<organism evidence="17 18">
    <name type="scientific">Pseudomonas cichorii</name>
    <dbReference type="NCBI Taxonomy" id="36746"/>
    <lineage>
        <taxon>Bacteria</taxon>
        <taxon>Pseudomonadati</taxon>
        <taxon>Pseudomonadota</taxon>
        <taxon>Gammaproteobacteria</taxon>
        <taxon>Pseudomonadales</taxon>
        <taxon>Pseudomonadaceae</taxon>
        <taxon>Pseudomonas</taxon>
    </lineage>
</organism>
<evidence type="ECO:0000256" key="14">
    <source>
        <dbReference type="HAMAP-Rule" id="MF_02081"/>
    </source>
</evidence>
<evidence type="ECO:0000256" key="6">
    <source>
        <dbReference type="ARBA" id="ARBA00022670"/>
    </source>
</evidence>
<evidence type="ECO:0000256" key="11">
    <source>
        <dbReference type="ARBA" id="ARBA00022989"/>
    </source>
</evidence>
<feature type="transmembrane region" description="Helical" evidence="14">
    <location>
        <begin position="21"/>
        <end position="41"/>
    </location>
</feature>
<evidence type="ECO:0000256" key="9">
    <source>
        <dbReference type="ARBA" id="ARBA00022960"/>
    </source>
</evidence>
<keyword evidence="12 14" id="KW-0472">Membrane</keyword>
<dbReference type="AlphaFoldDB" id="A0A3M4LSA9"/>
<dbReference type="GO" id="GO:0008360">
    <property type="term" value="P:regulation of cell shape"/>
    <property type="evidence" value="ECO:0007669"/>
    <property type="project" value="UniProtKB-KW"/>
</dbReference>